<evidence type="ECO:0000256" key="8">
    <source>
        <dbReference type="ARBA" id="ARBA00022741"/>
    </source>
</evidence>
<evidence type="ECO:0000256" key="15">
    <source>
        <dbReference type="SAM" id="Phobius"/>
    </source>
</evidence>
<evidence type="ECO:0000256" key="5">
    <source>
        <dbReference type="ARBA" id="ARBA00022553"/>
    </source>
</evidence>
<dbReference type="PANTHER" id="PTHR45528">
    <property type="entry name" value="SENSOR HISTIDINE KINASE CPXA"/>
    <property type="match status" value="1"/>
</dbReference>
<feature type="transmembrane region" description="Helical" evidence="15">
    <location>
        <begin position="171"/>
        <end position="190"/>
    </location>
</feature>
<dbReference type="PROSITE" id="PS50885">
    <property type="entry name" value="HAMP"/>
    <property type="match status" value="1"/>
</dbReference>
<keyword evidence="5" id="KW-0597">Phosphoprotein</keyword>
<dbReference type="InterPro" id="IPR005467">
    <property type="entry name" value="His_kinase_dom"/>
</dbReference>
<evidence type="ECO:0000259" key="17">
    <source>
        <dbReference type="PROSITE" id="PS50885"/>
    </source>
</evidence>
<feature type="domain" description="Histidine kinase" evidence="16">
    <location>
        <begin position="273"/>
        <end position="488"/>
    </location>
</feature>
<keyword evidence="9 18" id="KW-0418">Kinase</keyword>
<evidence type="ECO:0000256" key="14">
    <source>
        <dbReference type="SAM" id="Coils"/>
    </source>
</evidence>
<dbReference type="InterPro" id="IPR003660">
    <property type="entry name" value="HAMP_dom"/>
</dbReference>
<dbReference type="InterPro" id="IPR050398">
    <property type="entry name" value="HssS/ArlS-like"/>
</dbReference>
<proteinExistence type="predicted"/>
<dbReference type="SUPFAM" id="SSF158472">
    <property type="entry name" value="HAMP domain-like"/>
    <property type="match status" value="1"/>
</dbReference>
<dbReference type="SMART" id="SM00387">
    <property type="entry name" value="HATPase_c"/>
    <property type="match status" value="1"/>
</dbReference>
<dbReference type="Proteomes" id="UP000813420">
    <property type="component" value="Unassembled WGS sequence"/>
</dbReference>
<keyword evidence="12" id="KW-0902">Two-component regulatory system</keyword>
<dbReference type="InterPro" id="IPR003661">
    <property type="entry name" value="HisK_dim/P_dom"/>
</dbReference>
<dbReference type="RefSeq" id="WP_277257782.1">
    <property type="nucleotide sequence ID" value="NZ_CAKNNN010000013.1"/>
</dbReference>
<comment type="caution">
    <text evidence="18">The sequence shown here is derived from an EMBL/GenBank/DDBJ whole genome shotgun (WGS) entry which is preliminary data.</text>
</comment>
<dbReference type="Gene3D" id="1.10.287.130">
    <property type="match status" value="1"/>
</dbReference>
<sequence length="488" mass="56137">MKYSIKKQMIAIFIGLLACMVVALLVINMTFLEPYYIQNKEKSFREMYETLNQVAQDQSYSDEEVSSDVAKQAERNNLSFLIIDETTGNKYTNVYNQEMLFNQLLGYVINQSQQNAEILESTDAYQMLQSRDPWNETEYLVMWGNFEDGSQFLMRSPLESMRESAAISNRFLIYIGSVLILAAGALVWYFSKKLTDPIRELANLSDKMANLDFEAKYTSGGKNEIGELGANFNRMSSRLESTISELKKANNSLLKDIEQKEKMEEMRNEFLGNVSHELKTPIALIQGYAEGLKDGVNDDAESRDFYCDVIMDEAMKMNQMVKNLLTLNQLEFGDEDISFERFDLAALIRGVLQSMEILAQQDELKIIFRQESPVYVWADEFKTEQVVRNYVSNAFHHASGDKVIEVKIQKEGKKARTSVFNTGTPIPEEDLKHIWEKFYKVDKAHTREYGGNGIGLSIVKAIMESFHQEYGVKNYDNGVEFWFELDVE</sequence>
<organism evidence="18 19">
    <name type="scientific">Merdimonas faecis</name>
    <dbReference type="NCBI Taxonomy" id="1653435"/>
    <lineage>
        <taxon>Bacteria</taxon>
        <taxon>Bacillati</taxon>
        <taxon>Bacillota</taxon>
        <taxon>Clostridia</taxon>
        <taxon>Lachnospirales</taxon>
        <taxon>Lachnospiraceae</taxon>
        <taxon>Merdimonas</taxon>
    </lineage>
</organism>
<dbReference type="AlphaFoldDB" id="A0A9D2VXS4"/>
<dbReference type="CDD" id="cd00082">
    <property type="entry name" value="HisKA"/>
    <property type="match status" value="1"/>
</dbReference>
<dbReference type="GO" id="GO:0005886">
    <property type="term" value="C:plasma membrane"/>
    <property type="evidence" value="ECO:0007669"/>
    <property type="project" value="UniProtKB-SubCell"/>
</dbReference>
<dbReference type="Pfam" id="PF00672">
    <property type="entry name" value="HAMP"/>
    <property type="match status" value="1"/>
</dbReference>
<protein>
    <recommendedName>
        <fullName evidence="3">histidine kinase</fullName>
        <ecNumber evidence="3">2.7.13.3</ecNumber>
    </recommendedName>
</protein>
<dbReference type="Pfam" id="PF02518">
    <property type="entry name" value="HATPase_c"/>
    <property type="match status" value="1"/>
</dbReference>
<evidence type="ECO:0000256" key="3">
    <source>
        <dbReference type="ARBA" id="ARBA00012438"/>
    </source>
</evidence>
<comment type="subcellular location">
    <subcellularLocation>
        <location evidence="2">Cell membrane</location>
        <topology evidence="2">Multi-pass membrane protein</topology>
    </subcellularLocation>
</comment>
<keyword evidence="7 15" id="KW-0812">Transmembrane</keyword>
<dbReference type="EMBL" id="DYXE01000052">
    <property type="protein sequence ID" value="HJH49843.1"/>
    <property type="molecule type" value="Genomic_DNA"/>
</dbReference>
<accession>A0A9D2VXS4</accession>
<evidence type="ECO:0000313" key="18">
    <source>
        <dbReference type="EMBL" id="HJH49843.1"/>
    </source>
</evidence>
<dbReference type="SUPFAM" id="SSF47384">
    <property type="entry name" value="Homodimeric domain of signal transducing histidine kinase"/>
    <property type="match status" value="1"/>
</dbReference>
<evidence type="ECO:0000256" key="10">
    <source>
        <dbReference type="ARBA" id="ARBA00022840"/>
    </source>
</evidence>
<dbReference type="CDD" id="cd06225">
    <property type="entry name" value="HAMP"/>
    <property type="match status" value="1"/>
</dbReference>
<dbReference type="PROSITE" id="PS50109">
    <property type="entry name" value="HIS_KIN"/>
    <property type="match status" value="1"/>
</dbReference>
<keyword evidence="6" id="KW-0808">Transferase</keyword>
<dbReference type="EC" id="2.7.13.3" evidence="3"/>
<keyword evidence="4" id="KW-1003">Cell membrane</keyword>
<dbReference type="InterPro" id="IPR036097">
    <property type="entry name" value="HisK_dim/P_sf"/>
</dbReference>
<reference evidence="18" key="1">
    <citation type="journal article" date="2021" name="PeerJ">
        <title>Extensive microbial diversity within the chicken gut microbiome revealed by metagenomics and culture.</title>
        <authorList>
            <person name="Gilroy R."/>
            <person name="Ravi A."/>
            <person name="Getino M."/>
            <person name="Pursley I."/>
            <person name="Horton D.L."/>
            <person name="Alikhan N.F."/>
            <person name="Baker D."/>
            <person name="Gharbi K."/>
            <person name="Hall N."/>
            <person name="Watson M."/>
            <person name="Adriaenssens E.M."/>
            <person name="Foster-Nyarko E."/>
            <person name="Jarju S."/>
            <person name="Secka A."/>
            <person name="Antonio M."/>
            <person name="Oren A."/>
            <person name="Chaudhuri R.R."/>
            <person name="La Ragione R."/>
            <person name="Hildebrand F."/>
            <person name="Pallen M.J."/>
        </authorList>
    </citation>
    <scope>NUCLEOTIDE SEQUENCE</scope>
    <source>
        <strain evidence="18">USAMLcec4-12693</strain>
    </source>
</reference>
<feature type="transmembrane region" description="Helical" evidence="15">
    <location>
        <begin position="12"/>
        <end position="37"/>
    </location>
</feature>
<feature type="domain" description="HAMP" evidence="17">
    <location>
        <begin position="192"/>
        <end position="244"/>
    </location>
</feature>
<evidence type="ECO:0000259" key="16">
    <source>
        <dbReference type="PROSITE" id="PS50109"/>
    </source>
</evidence>
<name>A0A9D2VXS4_9FIRM</name>
<evidence type="ECO:0000256" key="7">
    <source>
        <dbReference type="ARBA" id="ARBA00022692"/>
    </source>
</evidence>
<evidence type="ECO:0000256" key="1">
    <source>
        <dbReference type="ARBA" id="ARBA00000085"/>
    </source>
</evidence>
<evidence type="ECO:0000256" key="6">
    <source>
        <dbReference type="ARBA" id="ARBA00022679"/>
    </source>
</evidence>
<dbReference type="Pfam" id="PF00512">
    <property type="entry name" value="HisKA"/>
    <property type="match status" value="1"/>
</dbReference>
<comment type="catalytic activity">
    <reaction evidence="1">
        <text>ATP + protein L-histidine = ADP + protein N-phospho-L-histidine.</text>
        <dbReference type="EC" id="2.7.13.3"/>
    </reaction>
</comment>
<evidence type="ECO:0000256" key="9">
    <source>
        <dbReference type="ARBA" id="ARBA00022777"/>
    </source>
</evidence>
<dbReference type="Gene3D" id="3.30.565.10">
    <property type="entry name" value="Histidine kinase-like ATPase, C-terminal domain"/>
    <property type="match status" value="1"/>
</dbReference>
<reference evidence="18" key="2">
    <citation type="submission" date="2021-09" db="EMBL/GenBank/DDBJ databases">
        <authorList>
            <person name="Gilroy R."/>
        </authorList>
    </citation>
    <scope>NUCLEOTIDE SEQUENCE</scope>
    <source>
        <strain evidence="18">USAMLcec4-12693</strain>
    </source>
</reference>
<dbReference type="GO" id="GO:0000155">
    <property type="term" value="F:phosphorelay sensor kinase activity"/>
    <property type="evidence" value="ECO:0007669"/>
    <property type="project" value="InterPro"/>
</dbReference>
<gene>
    <name evidence="18" type="ORF">K8V39_06230</name>
</gene>
<dbReference type="SMART" id="SM00304">
    <property type="entry name" value="HAMP"/>
    <property type="match status" value="1"/>
</dbReference>
<keyword evidence="11 15" id="KW-1133">Transmembrane helix</keyword>
<dbReference type="SMART" id="SM00388">
    <property type="entry name" value="HisKA"/>
    <property type="match status" value="1"/>
</dbReference>
<dbReference type="InterPro" id="IPR036890">
    <property type="entry name" value="HATPase_C_sf"/>
</dbReference>
<keyword evidence="8" id="KW-0547">Nucleotide-binding</keyword>
<dbReference type="FunFam" id="1.10.287.130:FF:000001">
    <property type="entry name" value="Two-component sensor histidine kinase"/>
    <property type="match status" value="1"/>
</dbReference>
<evidence type="ECO:0000256" key="11">
    <source>
        <dbReference type="ARBA" id="ARBA00022989"/>
    </source>
</evidence>
<keyword evidence="14" id="KW-0175">Coiled coil</keyword>
<dbReference type="Gene3D" id="6.10.340.10">
    <property type="match status" value="1"/>
</dbReference>
<dbReference type="InterPro" id="IPR003594">
    <property type="entry name" value="HATPase_dom"/>
</dbReference>
<evidence type="ECO:0000256" key="2">
    <source>
        <dbReference type="ARBA" id="ARBA00004651"/>
    </source>
</evidence>
<dbReference type="PANTHER" id="PTHR45528:SF1">
    <property type="entry name" value="SENSOR HISTIDINE KINASE CPXA"/>
    <property type="match status" value="1"/>
</dbReference>
<evidence type="ECO:0000313" key="19">
    <source>
        <dbReference type="Proteomes" id="UP000813420"/>
    </source>
</evidence>
<dbReference type="SUPFAM" id="SSF55874">
    <property type="entry name" value="ATPase domain of HSP90 chaperone/DNA topoisomerase II/histidine kinase"/>
    <property type="match status" value="1"/>
</dbReference>
<dbReference type="GO" id="GO:0005524">
    <property type="term" value="F:ATP binding"/>
    <property type="evidence" value="ECO:0007669"/>
    <property type="project" value="UniProtKB-KW"/>
</dbReference>
<dbReference type="PROSITE" id="PS51257">
    <property type="entry name" value="PROKAR_LIPOPROTEIN"/>
    <property type="match status" value="1"/>
</dbReference>
<evidence type="ECO:0000256" key="4">
    <source>
        <dbReference type="ARBA" id="ARBA00022475"/>
    </source>
</evidence>
<keyword evidence="13 15" id="KW-0472">Membrane</keyword>
<evidence type="ECO:0000256" key="13">
    <source>
        <dbReference type="ARBA" id="ARBA00023136"/>
    </source>
</evidence>
<feature type="coiled-coil region" evidence="14">
    <location>
        <begin position="236"/>
        <end position="266"/>
    </location>
</feature>
<evidence type="ECO:0000256" key="12">
    <source>
        <dbReference type="ARBA" id="ARBA00023012"/>
    </source>
</evidence>
<keyword evidence="10" id="KW-0067">ATP-binding</keyword>